<comment type="subcellular location">
    <subcellularLocation>
        <location evidence="9">Cytoplasm</location>
    </subcellularLocation>
</comment>
<dbReference type="FunFam" id="1.10.10.10:FF:000214">
    <property type="entry name" value="Methylated-DNA--protein-cysteine methyltransferase"/>
    <property type="match status" value="1"/>
</dbReference>
<dbReference type="HAMAP" id="MF_00772">
    <property type="entry name" value="OGT"/>
    <property type="match status" value="1"/>
</dbReference>
<dbReference type="AlphaFoldDB" id="A0A6I2M4U0"/>
<evidence type="ECO:0000256" key="5">
    <source>
        <dbReference type="ARBA" id="ARBA00022679"/>
    </source>
</evidence>
<dbReference type="EC" id="2.1.1.63" evidence="9"/>
<evidence type="ECO:0000259" key="11">
    <source>
        <dbReference type="Pfam" id="PF02870"/>
    </source>
</evidence>
<dbReference type="InterPro" id="IPR014048">
    <property type="entry name" value="MethylDNA_cys_MeTrfase_DNA-bd"/>
</dbReference>
<dbReference type="Pfam" id="PF01035">
    <property type="entry name" value="DNA_binding_1"/>
    <property type="match status" value="1"/>
</dbReference>
<keyword evidence="3 9" id="KW-0963">Cytoplasm</keyword>
<dbReference type="InterPro" id="IPR023546">
    <property type="entry name" value="MGMT"/>
</dbReference>
<dbReference type="Gene3D" id="3.30.160.70">
    <property type="entry name" value="Methylated DNA-protein cysteine methyltransferase domain"/>
    <property type="match status" value="1"/>
</dbReference>
<feature type="domain" description="Methylguanine DNA methyltransferase ribonuclease-like" evidence="11">
    <location>
        <begin position="2"/>
        <end position="63"/>
    </location>
</feature>
<evidence type="ECO:0000313" key="12">
    <source>
        <dbReference type="EMBL" id="MRX53128.1"/>
    </source>
</evidence>
<dbReference type="PANTHER" id="PTHR10815:SF13">
    <property type="entry name" value="METHYLATED-DNA--PROTEIN-CYSTEINE METHYLTRANSFERASE"/>
    <property type="match status" value="1"/>
</dbReference>
<dbReference type="Pfam" id="PF02870">
    <property type="entry name" value="Methyltransf_1N"/>
    <property type="match status" value="1"/>
</dbReference>
<organism evidence="12 13">
    <name type="scientific">Metabacillus idriensis</name>
    <dbReference type="NCBI Taxonomy" id="324768"/>
    <lineage>
        <taxon>Bacteria</taxon>
        <taxon>Bacillati</taxon>
        <taxon>Bacillota</taxon>
        <taxon>Bacilli</taxon>
        <taxon>Bacillales</taxon>
        <taxon>Bacillaceae</taxon>
        <taxon>Metabacillus</taxon>
    </lineage>
</organism>
<dbReference type="GO" id="GO:0003908">
    <property type="term" value="F:methylated-DNA-[protein]-cysteine S-methyltransferase activity"/>
    <property type="evidence" value="ECO:0007669"/>
    <property type="project" value="UniProtKB-UniRule"/>
</dbReference>
<comment type="catalytic activity">
    <reaction evidence="8 9">
        <text>a 6-O-methyl-2'-deoxyguanosine in DNA + L-cysteinyl-[protein] = S-methyl-L-cysteinyl-[protein] + a 2'-deoxyguanosine in DNA</text>
        <dbReference type="Rhea" id="RHEA:24000"/>
        <dbReference type="Rhea" id="RHEA-COMP:10131"/>
        <dbReference type="Rhea" id="RHEA-COMP:10132"/>
        <dbReference type="Rhea" id="RHEA-COMP:11367"/>
        <dbReference type="Rhea" id="RHEA-COMP:11368"/>
        <dbReference type="ChEBI" id="CHEBI:29950"/>
        <dbReference type="ChEBI" id="CHEBI:82612"/>
        <dbReference type="ChEBI" id="CHEBI:85445"/>
        <dbReference type="ChEBI" id="CHEBI:85448"/>
        <dbReference type="EC" id="2.1.1.63"/>
    </reaction>
</comment>
<evidence type="ECO:0000256" key="8">
    <source>
        <dbReference type="ARBA" id="ARBA00049348"/>
    </source>
</evidence>
<dbReference type="SUPFAM" id="SSF53155">
    <property type="entry name" value="Methylated DNA-protein cysteine methyltransferase domain"/>
    <property type="match status" value="1"/>
</dbReference>
<dbReference type="CDD" id="cd06445">
    <property type="entry name" value="ATase"/>
    <property type="match status" value="1"/>
</dbReference>
<dbReference type="InterPro" id="IPR036388">
    <property type="entry name" value="WH-like_DNA-bd_sf"/>
</dbReference>
<keyword evidence="7 9" id="KW-0234">DNA repair</keyword>
<evidence type="ECO:0000256" key="9">
    <source>
        <dbReference type="HAMAP-Rule" id="MF_00772"/>
    </source>
</evidence>
<evidence type="ECO:0000256" key="2">
    <source>
        <dbReference type="ARBA" id="ARBA00008711"/>
    </source>
</evidence>
<evidence type="ECO:0000259" key="10">
    <source>
        <dbReference type="Pfam" id="PF01035"/>
    </source>
</evidence>
<reference evidence="12 13" key="1">
    <citation type="submission" date="2019-11" db="EMBL/GenBank/DDBJ databases">
        <title>Bacillus idriensis genome.</title>
        <authorList>
            <person name="Konopka E.N."/>
            <person name="Newman J.D."/>
        </authorList>
    </citation>
    <scope>NUCLEOTIDE SEQUENCE [LARGE SCALE GENOMIC DNA]</scope>
    <source>
        <strain evidence="12 13">DSM 19097</strain>
    </source>
</reference>
<comment type="similarity">
    <text evidence="2 9">Belongs to the MGMT family.</text>
</comment>
<dbReference type="GO" id="GO:0006307">
    <property type="term" value="P:DNA alkylation repair"/>
    <property type="evidence" value="ECO:0007669"/>
    <property type="project" value="UniProtKB-UniRule"/>
</dbReference>
<dbReference type="GO" id="GO:0005737">
    <property type="term" value="C:cytoplasm"/>
    <property type="evidence" value="ECO:0007669"/>
    <property type="project" value="UniProtKB-SubCell"/>
</dbReference>
<feature type="active site" description="Nucleophile; methyl group acceptor" evidence="9">
    <location>
        <position position="119"/>
    </location>
</feature>
<evidence type="ECO:0000256" key="4">
    <source>
        <dbReference type="ARBA" id="ARBA00022603"/>
    </source>
</evidence>
<evidence type="ECO:0000256" key="6">
    <source>
        <dbReference type="ARBA" id="ARBA00022763"/>
    </source>
</evidence>
<dbReference type="PANTHER" id="PTHR10815">
    <property type="entry name" value="METHYLATED-DNA--PROTEIN-CYSTEINE METHYLTRANSFERASE"/>
    <property type="match status" value="1"/>
</dbReference>
<keyword evidence="5 9" id="KW-0808">Transferase</keyword>
<feature type="domain" description="Methylated-DNA-[protein]-cysteine S-methyltransferase DNA binding" evidence="10">
    <location>
        <begin position="69"/>
        <end position="147"/>
    </location>
</feature>
<gene>
    <name evidence="12" type="ORF">GJU41_04030</name>
</gene>
<dbReference type="SUPFAM" id="SSF46767">
    <property type="entry name" value="Methylated DNA-protein cysteine methyltransferase, C-terminal domain"/>
    <property type="match status" value="1"/>
</dbReference>
<dbReference type="InterPro" id="IPR008332">
    <property type="entry name" value="MethylG_MeTrfase_N"/>
</dbReference>
<comment type="miscellaneous">
    <text evidence="9">This enzyme catalyzes only one turnover and therefore is not strictly catalytic. According to one definition, an enzyme is a biocatalyst that acts repeatedly and over many reaction cycles.</text>
</comment>
<dbReference type="EMBL" id="WKKF01000001">
    <property type="protein sequence ID" value="MRX53128.1"/>
    <property type="molecule type" value="Genomic_DNA"/>
</dbReference>
<comment type="catalytic activity">
    <reaction evidence="1 9">
        <text>a 4-O-methyl-thymidine in DNA + L-cysteinyl-[protein] = a thymidine in DNA + S-methyl-L-cysteinyl-[protein]</text>
        <dbReference type="Rhea" id="RHEA:53428"/>
        <dbReference type="Rhea" id="RHEA-COMP:10131"/>
        <dbReference type="Rhea" id="RHEA-COMP:10132"/>
        <dbReference type="Rhea" id="RHEA-COMP:13555"/>
        <dbReference type="Rhea" id="RHEA-COMP:13556"/>
        <dbReference type="ChEBI" id="CHEBI:29950"/>
        <dbReference type="ChEBI" id="CHEBI:82612"/>
        <dbReference type="ChEBI" id="CHEBI:137386"/>
        <dbReference type="ChEBI" id="CHEBI:137387"/>
        <dbReference type="EC" id="2.1.1.63"/>
    </reaction>
</comment>
<keyword evidence="6 9" id="KW-0227">DNA damage</keyword>
<sequence length="167" mass="18771">MKGYYQSPIGWIEVIGSEKGISGVSFTDAAEKESDCHPYIERCIQELDDYFKGEKPFFTVPIDGNGTVFQQKVWSEVNCIPFGQTASYSKIADKIGSPQASRAVGMANGKNKLGILIPCHRVIGKNSSLTGYAWETWRKQWLLNHEKKMLGERNHLNIAKRNSELKS</sequence>
<dbReference type="NCBIfam" id="TIGR00589">
    <property type="entry name" value="ogt"/>
    <property type="match status" value="1"/>
</dbReference>
<dbReference type="InterPro" id="IPR036631">
    <property type="entry name" value="MGMT_N_sf"/>
</dbReference>
<dbReference type="PROSITE" id="PS00374">
    <property type="entry name" value="MGMT"/>
    <property type="match status" value="1"/>
</dbReference>
<evidence type="ECO:0000256" key="1">
    <source>
        <dbReference type="ARBA" id="ARBA00001286"/>
    </source>
</evidence>
<dbReference type="Proteomes" id="UP000441585">
    <property type="component" value="Unassembled WGS sequence"/>
</dbReference>
<accession>A0A6I2M4U0</accession>
<comment type="function">
    <text evidence="9">Involved in the cellular defense against the biological effects of O6-methylguanine (O6-MeG) and O4-methylthymine (O4-MeT) in DNA. Repairs the methylated nucleobase in DNA by stoichiometrically transferring the methyl group to a cysteine residue in the enzyme. This is a suicide reaction: the enzyme is irreversibly inactivated.</text>
</comment>
<evidence type="ECO:0000313" key="13">
    <source>
        <dbReference type="Proteomes" id="UP000441585"/>
    </source>
</evidence>
<proteinExistence type="inferred from homology"/>
<dbReference type="InterPro" id="IPR036217">
    <property type="entry name" value="MethylDNA_cys_MeTrfase_DNAb"/>
</dbReference>
<comment type="caution">
    <text evidence="12">The sequence shown here is derived from an EMBL/GenBank/DDBJ whole genome shotgun (WGS) entry which is preliminary data.</text>
</comment>
<protein>
    <recommendedName>
        <fullName evidence="9">Methylated-DNA--protein-cysteine methyltransferase</fullName>
        <ecNumber evidence="9">2.1.1.63</ecNumber>
    </recommendedName>
    <alternativeName>
        <fullName evidence="9">6-O-methylguanine-DNA methyltransferase</fullName>
        <shortName evidence="9">MGMT</shortName>
    </alternativeName>
    <alternativeName>
        <fullName evidence="9">O-6-methylguanine-DNA-alkyltransferase</fullName>
    </alternativeName>
</protein>
<dbReference type="Gene3D" id="1.10.10.10">
    <property type="entry name" value="Winged helix-like DNA-binding domain superfamily/Winged helix DNA-binding domain"/>
    <property type="match status" value="1"/>
</dbReference>
<name>A0A6I2M4U0_9BACI</name>
<evidence type="ECO:0000256" key="7">
    <source>
        <dbReference type="ARBA" id="ARBA00023204"/>
    </source>
</evidence>
<keyword evidence="13" id="KW-1185">Reference proteome</keyword>
<dbReference type="GO" id="GO:0032259">
    <property type="term" value="P:methylation"/>
    <property type="evidence" value="ECO:0007669"/>
    <property type="project" value="UniProtKB-KW"/>
</dbReference>
<evidence type="ECO:0000256" key="3">
    <source>
        <dbReference type="ARBA" id="ARBA00022490"/>
    </source>
</evidence>
<dbReference type="InterPro" id="IPR001497">
    <property type="entry name" value="MethylDNA_cys_MeTrfase_AS"/>
</dbReference>
<keyword evidence="4 9" id="KW-0489">Methyltransferase</keyword>